<feature type="transmembrane region" description="Helical" evidence="2">
    <location>
        <begin position="59"/>
        <end position="79"/>
    </location>
</feature>
<feature type="transmembrane region" description="Helical" evidence="2">
    <location>
        <begin position="361"/>
        <end position="380"/>
    </location>
</feature>
<keyword evidence="2" id="KW-0472">Membrane</keyword>
<feature type="transmembrane region" description="Helical" evidence="2">
    <location>
        <begin position="142"/>
        <end position="161"/>
    </location>
</feature>
<feature type="transmembrane region" description="Helical" evidence="2">
    <location>
        <begin position="277"/>
        <end position="303"/>
    </location>
</feature>
<dbReference type="GO" id="GO:0015297">
    <property type="term" value="F:antiporter activity"/>
    <property type="evidence" value="ECO:0007669"/>
    <property type="project" value="InterPro"/>
</dbReference>
<dbReference type="Proteomes" id="UP000002734">
    <property type="component" value="Chromosome"/>
</dbReference>
<feature type="transmembrane region" description="Helical" evidence="2">
    <location>
        <begin position="323"/>
        <end position="341"/>
    </location>
</feature>
<feature type="transmembrane region" description="Helical" evidence="2">
    <location>
        <begin position="239"/>
        <end position="265"/>
    </location>
</feature>
<evidence type="ECO:0000313" key="3">
    <source>
        <dbReference type="EMBL" id="ACS83911.1"/>
    </source>
</evidence>
<accession>C6C6J2</accession>
<dbReference type="eggNOG" id="COG0534">
    <property type="taxonomic scope" value="Bacteria"/>
</dbReference>
<dbReference type="GO" id="GO:0005886">
    <property type="term" value="C:plasma membrane"/>
    <property type="evidence" value="ECO:0007669"/>
    <property type="project" value="TreeGrafter"/>
</dbReference>
<dbReference type="PANTHER" id="PTHR43298">
    <property type="entry name" value="MULTIDRUG RESISTANCE PROTEIN NORM-RELATED"/>
    <property type="match status" value="1"/>
</dbReference>
<organism evidence="3 4">
    <name type="scientific">Musicola paradisiaca (strain Ech703)</name>
    <name type="common">Dickeya paradisiaca</name>
    <name type="synonym">Dickeya dadantii</name>
    <dbReference type="NCBI Taxonomy" id="579405"/>
    <lineage>
        <taxon>Bacteria</taxon>
        <taxon>Pseudomonadati</taxon>
        <taxon>Pseudomonadota</taxon>
        <taxon>Gammaproteobacteria</taxon>
        <taxon>Enterobacterales</taxon>
        <taxon>Pectobacteriaceae</taxon>
        <taxon>Musicola</taxon>
    </lineage>
</organism>
<dbReference type="RefSeq" id="WP_012763734.1">
    <property type="nucleotide sequence ID" value="NC_012880.1"/>
</dbReference>
<dbReference type="STRING" id="579405.Dd703_0092"/>
<feature type="transmembrane region" description="Helical" evidence="2">
    <location>
        <begin position="20"/>
        <end position="39"/>
    </location>
</feature>
<sequence>MGLISRVMTRRTSSVHGDVLQIVVLAWPMMVTAIVVSLSQNLQIAILGNGAESQTLSTLSLLQPFNFLFIAIMECVAITNQVFSARSRHDWPRGRIWHSTLLSGGLGLLATTAAAALCYLLASPLSSWMGSSDPSLMRSSAPWYLLSMTPFMLLEVGNAALRGQGRTAAAMLLMCAYILGNALLCFVGFQHYQLGFDAVLLANAVAAAPLLPLVFVLVRRQARTADRPDDRPQAFLPRLLALLTNAGIPVFFSMVVVFFSSMVIFPMVARAGEGMLPAFLIVIKLRAFFIIPAVALGSAIAILSNQRLKTASVVALAGLLKSGLWLVVLVCLCLTLAVGAIRTGVLDGLSNDAVIRHASQTVLLLLLPTFFLTSLVAALQTLLEQLERGKRVLLFTLVLELAMAGVVLTTRSYFDDIRALAGLMVSFSVLYAVVFLREYRLLLKSLGERDAAV</sequence>
<name>C6C6J2_MUSP7</name>
<dbReference type="Pfam" id="PF01554">
    <property type="entry name" value="MatE"/>
    <property type="match status" value="2"/>
</dbReference>
<reference evidence="3" key="1">
    <citation type="submission" date="2009-06" db="EMBL/GenBank/DDBJ databases">
        <title>Complete sequence of Dickeya dadantii Ech703.</title>
        <authorList>
            <consortium name="US DOE Joint Genome Institute"/>
            <person name="Lucas S."/>
            <person name="Copeland A."/>
            <person name="Lapidus A."/>
            <person name="Glavina del Rio T."/>
            <person name="Dalin E."/>
            <person name="Tice H."/>
            <person name="Bruce D."/>
            <person name="Goodwin L."/>
            <person name="Pitluck S."/>
            <person name="Chertkov O."/>
            <person name="Brettin T."/>
            <person name="Detter J.C."/>
            <person name="Han C."/>
            <person name="Larimer F."/>
            <person name="Land M."/>
            <person name="Hauser L."/>
            <person name="Kyrpides N."/>
            <person name="Mikhailova N."/>
            <person name="Balakrishnan V."/>
            <person name="Glasner J."/>
            <person name="Perna N.T."/>
        </authorList>
    </citation>
    <scope>NUCLEOTIDE SEQUENCE [LARGE SCALE GENOMIC DNA]</scope>
    <source>
        <strain evidence="3">Ech703</strain>
    </source>
</reference>
<keyword evidence="2" id="KW-0812">Transmembrane</keyword>
<dbReference type="InterPro" id="IPR002528">
    <property type="entry name" value="MATE_fam"/>
</dbReference>
<evidence type="ECO:0000256" key="1">
    <source>
        <dbReference type="ARBA" id="ARBA00022448"/>
    </source>
</evidence>
<feature type="transmembrane region" description="Helical" evidence="2">
    <location>
        <begin position="168"/>
        <end position="192"/>
    </location>
</feature>
<feature type="transmembrane region" description="Helical" evidence="2">
    <location>
        <begin position="417"/>
        <end position="436"/>
    </location>
</feature>
<proteinExistence type="predicted"/>
<dbReference type="KEGG" id="dda:Dd703_0092"/>
<gene>
    <name evidence="3" type="ordered locus">Dd703_0092</name>
</gene>
<dbReference type="HOGENOM" id="CLU_606546_0_0_6"/>
<dbReference type="PANTHER" id="PTHR43298:SF2">
    <property type="entry name" value="FMN_FAD EXPORTER YEEO-RELATED"/>
    <property type="match status" value="1"/>
</dbReference>
<protein>
    <submittedName>
        <fullName evidence="3">Multi antimicrobial extrusion protein MatE</fullName>
    </submittedName>
</protein>
<keyword evidence="1" id="KW-0813">Transport</keyword>
<feature type="transmembrane region" description="Helical" evidence="2">
    <location>
        <begin position="100"/>
        <end position="122"/>
    </location>
</feature>
<keyword evidence="2" id="KW-1133">Transmembrane helix</keyword>
<dbReference type="EMBL" id="CP001654">
    <property type="protein sequence ID" value="ACS83911.1"/>
    <property type="molecule type" value="Genomic_DNA"/>
</dbReference>
<evidence type="ECO:0000313" key="4">
    <source>
        <dbReference type="Proteomes" id="UP000002734"/>
    </source>
</evidence>
<evidence type="ECO:0000256" key="2">
    <source>
        <dbReference type="SAM" id="Phobius"/>
    </source>
</evidence>
<dbReference type="AlphaFoldDB" id="C6C6J2"/>
<feature type="transmembrane region" description="Helical" evidence="2">
    <location>
        <begin position="392"/>
        <end position="411"/>
    </location>
</feature>
<keyword evidence="4" id="KW-1185">Reference proteome</keyword>
<dbReference type="InterPro" id="IPR050222">
    <property type="entry name" value="MATE_MdtK"/>
</dbReference>
<dbReference type="GO" id="GO:0042910">
    <property type="term" value="F:xenobiotic transmembrane transporter activity"/>
    <property type="evidence" value="ECO:0007669"/>
    <property type="project" value="InterPro"/>
</dbReference>
<feature type="transmembrane region" description="Helical" evidence="2">
    <location>
        <begin position="198"/>
        <end position="218"/>
    </location>
</feature>